<reference evidence="1" key="1">
    <citation type="journal article" date="2010" name="Environ. Microbiol.">
        <title>Cultivation-independent characterization of 'Candidatus Magnetobacterium bavaricum' via ultrastructural, geochemical, ecological and metagenomic methods.</title>
        <authorList>
            <person name="Jogler C."/>
            <person name="Niebler M."/>
            <person name="Lin W."/>
            <person name="Kube M."/>
            <person name="Wanner G."/>
            <person name="Kolinko S."/>
            <person name="Stief P."/>
            <person name="Beck A.J."/>
            <person name="de Beer D."/>
            <person name="Petersen N."/>
            <person name="Pan Y."/>
            <person name="Amann R."/>
            <person name="Reinhardt R."/>
            <person name="Schuler D."/>
        </authorList>
    </citation>
    <scope>NUCLEOTIDE SEQUENCE</scope>
</reference>
<proteinExistence type="predicted"/>
<evidence type="ECO:0000313" key="1">
    <source>
        <dbReference type="EMBL" id="CBL42936.1"/>
    </source>
</evidence>
<gene>
    <name evidence="1" type="ORF">mtbajb2F00025</name>
</gene>
<organism evidence="1">
    <name type="scientific">Candidatus Magnetobacterium bavaricum</name>
    <dbReference type="NCBI Taxonomy" id="29290"/>
    <lineage>
        <taxon>Bacteria</taxon>
        <taxon>Pseudomonadati</taxon>
        <taxon>Nitrospirota</taxon>
        <taxon>Thermodesulfovibrionia</taxon>
        <taxon>Thermodesulfovibrionales</taxon>
        <taxon>Candidatus Magnetobacteriaceae</taxon>
        <taxon>Candidatus Magnetobacterium</taxon>
    </lineage>
</organism>
<sequence length="60" mass="6525">MPGLPQTSPARGGTSAVLSQQGVGKCVWHKSRTCPGHEEVLLTRRKLKSYPPKIYAPLLP</sequence>
<dbReference type="AlphaFoldDB" id="D7GXE6"/>
<dbReference type="EMBL" id="FP929063">
    <property type="protein sequence ID" value="CBL42936.1"/>
    <property type="molecule type" value="Genomic_DNA"/>
</dbReference>
<name>D7GXE6_9BACT</name>
<accession>D7GXE6</accession>
<protein>
    <submittedName>
        <fullName evidence="1">Uncharacterized protein</fullName>
    </submittedName>
</protein>